<sequence length="222" mass="23409">MRPSHIVGVSALLASAANAATTARNITIRPPAELASNAPGISAGKFFSSGVQEKPNTDAVSEQSLLQCLYSQCDAIDYGQALASTIHLCVKTGAIIHMAAPNHYSGELLRSREEAYLEGREILAVPGLKLRQESVDPGAQHTATVTLTVLSPAEASFLTVTQTATATTTIALAPTLATPFTPSLRMLNNTDSNTDPDSAYLPWLVTAAGPRNQQPSYVSFMI</sequence>
<organism evidence="2 3">
    <name type="scientific">Microdochium trichocladiopsis</name>
    <dbReference type="NCBI Taxonomy" id="1682393"/>
    <lineage>
        <taxon>Eukaryota</taxon>
        <taxon>Fungi</taxon>
        <taxon>Dikarya</taxon>
        <taxon>Ascomycota</taxon>
        <taxon>Pezizomycotina</taxon>
        <taxon>Sordariomycetes</taxon>
        <taxon>Xylariomycetidae</taxon>
        <taxon>Xylariales</taxon>
        <taxon>Microdochiaceae</taxon>
        <taxon>Microdochium</taxon>
    </lineage>
</organism>
<name>A0A9P8YAL1_9PEZI</name>
<proteinExistence type="predicted"/>
<accession>A0A9P8YAL1</accession>
<feature type="signal peptide" evidence="1">
    <location>
        <begin position="1"/>
        <end position="19"/>
    </location>
</feature>
<keyword evidence="3" id="KW-1185">Reference proteome</keyword>
<dbReference type="AlphaFoldDB" id="A0A9P8YAL1"/>
<evidence type="ECO:0000256" key="1">
    <source>
        <dbReference type="SAM" id="SignalP"/>
    </source>
</evidence>
<evidence type="ECO:0000313" key="2">
    <source>
        <dbReference type="EMBL" id="KAH7037111.1"/>
    </source>
</evidence>
<gene>
    <name evidence="2" type="ORF">B0I36DRAFT_427832</name>
</gene>
<evidence type="ECO:0000313" key="3">
    <source>
        <dbReference type="Proteomes" id="UP000756346"/>
    </source>
</evidence>
<dbReference type="GeneID" id="70191982"/>
<protein>
    <submittedName>
        <fullName evidence="2">Uncharacterized protein</fullName>
    </submittedName>
</protein>
<dbReference type="OrthoDB" id="5421216at2759"/>
<dbReference type="EMBL" id="JAGTJQ010000002">
    <property type="protein sequence ID" value="KAH7037111.1"/>
    <property type="molecule type" value="Genomic_DNA"/>
</dbReference>
<reference evidence="2" key="1">
    <citation type="journal article" date="2021" name="Nat. Commun.">
        <title>Genetic determinants of endophytism in the Arabidopsis root mycobiome.</title>
        <authorList>
            <person name="Mesny F."/>
            <person name="Miyauchi S."/>
            <person name="Thiergart T."/>
            <person name="Pickel B."/>
            <person name="Atanasova L."/>
            <person name="Karlsson M."/>
            <person name="Huettel B."/>
            <person name="Barry K.W."/>
            <person name="Haridas S."/>
            <person name="Chen C."/>
            <person name="Bauer D."/>
            <person name="Andreopoulos W."/>
            <person name="Pangilinan J."/>
            <person name="LaButti K."/>
            <person name="Riley R."/>
            <person name="Lipzen A."/>
            <person name="Clum A."/>
            <person name="Drula E."/>
            <person name="Henrissat B."/>
            <person name="Kohler A."/>
            <person name="Grigoriev I.V."/>
            <person name="Martin F.M."/>
            <person name="Hacquard S."/>
        </authorList>
    </citation>
    <scope>NUCLEOTIDE SEQUENCE</scope>
    <source>
        <strain evidence="2">MPI-CAGE-CH-0230</strain>
    </source>
</reference>
<feature type="chain" id="PRO_5040455477" evidence="1">
    <location>
        <begin position="20"/>
        <end position="222"/>
    </location>
</feature>
<dbReference type="Proteomes" id="UP000756346">
    <property type="component" value="Unassembled WGS sequence"/>
</dbReference>
<dbReference type="RefSeq" id="XP_046016232.1">
    <property type="nucleotide sequence ID" value="XM_046162436.1"/>
</dbReference>
<keyword evidence="1" id="KW-0732">Signal</keyword>
<comment type="caution">
    <text evidence="2">The sequence shown here is derived from an EMBL/GenBank/DDBJ whole genome shotgun (WGS) entry which is preliminary data.</text>
</comment>